<dbReference type="SMART" id="SM00256">
    <property type="entry name" value="FBOX"/>
    <property type="match status" value="1"/>
</dbReference>
<dbReference type="SUPFAM" id="SSF81383">
    <property type="entry name" value="F-box domain"/>
    <property type="match status" value="1"/>
</dbReference>
<dbReference type="EMBL" id="QGMF01000001">
    <property type="protein sequence ID" value="TVY22029.1"/>
    <property type="molecule type" value="Genomic_DNA"/>
</dbReference>
<name>A0A8T9BUJ2_9HELO</name>
<sequence>MRKEEPKLEDGEEPLIDTTAALPLRSKRTERRQKKRHRRETASKQHATLWDLPSEILLEILRLLKPSDIFRVSRANQALRTFILEEEERIARQVIDMRYAVLAQCFIVPRLLNTVDEEGRVALLDGKRQGTHSVHIHSNAHKKPYQHIAVPDAEVVCTCLTCLLAWNNLCLVVDFAHWQRNLDAGEPIPMIPRGKFPEWNNVLGEANRGVVEKAIYGPLYYAAILEAHLKSTVGSIKRHGENKGNRRRRFRMDVGDVRAETDGFLERSGPPSLDFPFHRDNYYMLEAYLPNRGWNKEVEEWRYMPASQHERDVEFVKAWARRRKEEAAAEAGKEVS</sequence>
<dbReference type="InterPro" id="IPR036047">
    <property type="entry name" value="F-box-like_dom_sf"/>
</dbReference>
<protein>
    <recommendedName>
        <fullName evidence="2">F-box domain-containing protein</fullName>
    </recommendedName>
</protein>
<comment type="caution">
    <text evidence="3">The sequence shown here is derived from an EMBL/GenBank/DDBJ whole genome shotgun (WGS) entry which is preliminary data.</text>
</comment>
<evidence type="ECO:0000313" key="3">
    <source>
        <dbReference type="EMBL" id="TVY22029.1"/>
    </source>
</evidence>
<dbReference type="OrthoDB" id="3642468at2759"/>
<accession>A0A8T9BUJ2</accession>
<evidence type="ECO:0000259" key="2">
    <source>
        <dbReference type="PROSITE" id="PS50181"/>
    </source>
</evidence>
<proteinExistence type="predicted"/>
<feature type="region of interest" description="Disordered" evidence="1">
    <location>
        <begin position="1"/>
        <end position="44"/>
    </location>
</feature>
<dbReference type="InterPro" id="IPR001810">
    <property type="entry name" value="F-box_dom"/>
</dbReference>
<feature type="compositionally biased region" description="Basic residues" evidence="1">
    <location>
        <begin position="25"/>
        <end position="39"/>
    </location>
</feature>
<dbReference type="Proteomes" id="UP000469559">
    <property type="component" value="Unassembled WGS sequence"/>
</dbReference>
<gene>
    <name evidence="3" type="ORF">LARI1_G000114</name>
</gene>
<dbReference type="PROSITE" id="PS50181">
    <property type="entry name" value="FBOX"/>
    <property type="match status" value="1"/>
</dbReference>
<keyword evidence="4" id="KW-1185">Reference proteome</keyword>
<organism evidence="3 4">
    <name type="scientific">Lachnellula arida</name>
    <dbReference type="NCBI Taxonomy" id="1316785"/>
    <lineage>
        <taxon>Eukaryota</taxon>
        <taxon>Fungi</taxon>
        <taxon>Dikarya</taxon>
        <taxon>Ascomycota</taxon>
        <taxon>Pezizomycotina</taxon>
        <taxon>Leotiomycetes</taxon>
        <taxon>Helotiales</taxon>
        <taxon>Lachnaceae</taxon>
        <taxon>Lachnellula</taxon>
    </lineage>
</organism>
<dbReference type="Pfam" id="PF12937">
    <property type="entry name" value="F-box-like"/>
    <property type="match status" value="1"/>
</dbReference>
<reference evidence="3 4" key="1">
    <citation type="submission" date="2018-05" db="EMBL/GenBank/DDBJ databases">
        <title>Whole genome sequencing for identification of molecular markers to develop diagnostic detection tools for the regulated plant pathogen Lachnellula willkommii.</title>
        <authorList>
            <person name="Giroux E."/>
            <person name="Bilodeau G."/>
        </authorList>
    </citation>
    <scope>NUCLEOTIDE SEQUENCE [LARGE SCALE GENOMIC DNA]</scope>
    <source>
        <strain evidence="3 4">CBS 203.66</strain>
    </source>
</reference>
<evidence type="ECO:0000256" key="1">
    <source>
        <dbReference type="SAM" id="MobiDB-lite"/>
    </source>
</evidence>
<feature type="domain" description="F-box" evidence="2">
    <location>
        <begin position="46"/>
        <end position="94"/>
    </location>
</feature>
<dbReference type="AlphaFoldDB" id="A0A8T9BUJ2"/>
<evidence type="ECO:0000313" key="4">
    <source>
        <dbReference type="Proteomes" id="UP000469559"/>
    </source>
</evidence>